<dbReference type="HOGENOM" id="CLU_036219_0_0_1"/>
<dbReference type="EMBL" id="KN825006">
    <property type="protein sequence ID" value="KIK96059.1"/>
    <property type="molecule type" value="Genomic_DNA"/>
</dbReference>
<feature type="compositionally biased region" description="Polar residues" evidence="1">
    <location>
        <begin position="199"/>
        <end position="211"/>
    </location>
</feature>
<dbReference type="InParanoid" id="A0A0D0E4G0"/>
<dbReference type="STRING" id="930991.A0A0D0E4G0"/>
<proteinExistence type="predicted"/>
<dbReference type="AlphaFoldDB" id="A0A0D0E4G0"/>
<reference evidence="3" key="2">
    <citation type="submission" date="2015-01" db="EMBL/GenBank/DDBJ databases">
        <title>Evolutionary Origins and Diversification of the Mycorrhizal Mutualists.</title>
        <authorList>
            <consortium name="DOE Joint Genome Institute"/>
            <consortium name="Mycorrhizal Genomics Consortium"/>
            <person name="Kohler A."/>
            <person name="Kuo A."/>
            <person name="Nagy L.G."/>
            <person name="Floudas D."/>
            <person name="Copeland A."/>
            <person name="Barry K.W."/>
            <person name="Cichocki N."/>
            <person name="Veneault-Fourrey C."/>
            <person name="LaButti K."/>
            <person name="Lindquist E.A."/>
            <person name="Lipzen A."/>
            <person name="Lundell T."/>
            <person name="Morin E."/>
            <person name="Murat C."/>
            <person name="Riley R."/>
            <person name="Ohm R."/>
            <person name="Sun H."/>
            <person name="Tunlid A."/>
            <person name="Henrissat B."/>
            <person name="Grigoriev I.V."/>
            <person name="Hibbett D.S."/>
            <person name="Martin F."/>
        </authorList>
    </citation>
    <scope>NUCLEOTIDE SEQUENCE [LARGE SCALE GENOMIC DNA]</scope>
    <source>
        <strain evidence="3">Ve08.2h10</strain>
    </source>
</reference>
<protein>
    <submittedName>
        <fullName evidence="2">Uncharacterized protein</fullName>
    </submittedName>
</protein>
<feature type="compositionally biased region" description="Polar residues" evidence="1">
    <location>
        <begin position="139"/>
        <end position="151"/>
    </location>
</feature>
<reference evidence="2 3" key="1">
    <citation type="submission" date="2014-04" db="EMBL/GenBank/DDBJ databases">
        <authorList>
            <consortium name="DOE Joint Genome Institute"/>
            <person name="Kuo A."/>
            <person name="Kohler A."/>
            <person name="Jargeat P."/>
            <person name="Nagy L.G."/>
            <person name="Floudas D."/>
            <person name="Copeland A."/>
            <person name="Barry K.W."/>
            <person name="Cichocki N."/>
            <person name="Veneault-Fourrey C."/>
            <person name="LaButti K."/>
            <person name="Lindquist E.A."/>
            <person name="Lipzen A."/>
            <person name="Lundell T."/>
            <person name="Morin E."/>
            <person name="Murat C."/>
            <person name="Sun H."/>
            <person name="Tunlid A."/>
            <person name="Henrissat B."/>
            <person name="Grigoriev I.V."/>
            <person name="Hibbett D.S."/>
            <person name="Martin F."/>
            <person name="Nordberg H.P."/>
            <person name="Cantor M.N."/>
            <person name="Hua S.X."/>
        </authorList>
    </citation>
    <scope>NUCLEOTIDE SEQUENCE [LARGE SCALE GENOMIC DNA]</scope>
    <source>
        <strain evidence="2 3">Ve08.2h10</strain>
    </source>
</reference>
<sequence length="464" mass="51032">MLPTTSITCPFIYVTMCKDKETRPTLAIETHNLLVAQPVKAEDLSSTVLCSPTETAVNSLLSSRALEEEIPLLGDMTPPSASVLEECRKHLVPVLLASAKARDGSSHLDPEQCAQLLSDDHCRNLLRQARETKHQISSLLSPTTPTYNGFNGNLKRNRDRVDDTSPWSRNTCRRSPPKAPRAMLQTSHNLGGRDALVSSPKSGDSPSQKSPITLAREAVRMFPTLTSTSSPVETTTEPNHSTTPNMQVTGADPGDQLPPSHLSSPSLTGAISHQLTQPGIWFKQQGRGHSDVVDIDVDVGEDLFFMTRESYANQPRRIKIGLRLCSFPAGTTGNLDGVQAHTPPEDIETAIQSDAMRWPRKGTLVIQVNPDSQQGKTWLPWALESTPLDVTSCILPGKNTFRFIHLSDSSDFTFVLVASPLLPDEEWRGWDWSSVFQRSHTAPYSADDPKSILMEFAQLPITVR</sequence>
<dbReference type="Proteomes" id="UP000054538">
    <property type="component" value="Unassembled WGS sequence"/>
</dbReference>
<keyword evidence="3" id="KW-1185">Reference proteome</keyword>
<feature type="region of interest" description="Disordered" evidence="1">
    <location>
        <begin position="139"/>
        <end position="268"/>
    </location>
</feature>
<accession>A0A0D0E4G0</accession>
<dbReference type="OrthoDB" id="432299at2759"/>
<evidence type="ECO:0000256" key="1">
    <source>
        <dbReference type="SAM" id="MobiDB-lite"/>
    </source>
</evidence>
<organism evidence="2 3">
    <name type="scientific">Paxillus rubicundulus Ve08.2h10</name>
    <dbReference type="NCBI Taxonomy" id="930991"/>
    <lineage>
        <taxon>Eukaryota</taxon>
        <taxon>Fungi</taxon>
        <taxon>Dikarya</taxon>
        <taxon>Basidiomycota</taxon>
        <taxon>Agaricomycotina</taxon>
        <taxon>Agaricomycetes</taxon>
        <taxon>Agaricomycetidae</taxon>
        <taxon>Boletales</taxon>
        <taxon>Paxilineae</taxon>
        <taxon>Paxillaceae</taxon>
        <taxon>Paxillus</taxon>
    </lineage>
</organism>
<feature type="compositionally biased region" description="Low complexity" evidence="1">
    <location>
        <begin position="257"/>
        <end position="267"/>
    </location>
</feature>
<gene>
    <name evidence="2" type="ORF">PAXRUDRAFT_337421</name>
</gene>
<feature type="compositionally biased region" description="Low complexity" evidence="1">
    <location>
        <begin position="223"/>
        <end position="238"/>
    </location>
</feature>
<evidence type="ECO:0000313" key="2">
    <source>
        <dbReference type="EMBL" id="KIK96059.1"/>
    </source>
</evidence>
<feature type="compositionally biased region" description="Polar residues" evidence="1">
    <location>
        <begin position="239"/>
        <end position="248"/>
    </location>
</feature>
<name>A0A0D0E4G0_9AGAM</name>
<evidence type="ECO:0000313" key="3">
    <source>
        <dbReference type="Proteomes" id="UP000054538"/>
    </source>
</evidence>